<dbReference type="InterPro" id="IPR006094">
    <property type="entry name" value="Oxid_FAD_bind_N"/>
</dbReference>
<evidence type="ECO:0000256" key="2">
    <source>
        <dbReference type="ARBA" id="ARBA00022630"/>
    </source>
</evidence>
<evidence type="ECO:0000259" key="5">
    <source>
        <dbReference type="PROSITE" id="PS51387"/>
    </source>
</evidence>
<accession>A0A8K0R991</accession>
<dbReference type="InterPro" id="IPR016166">
    <property type="entry name" value="FAD-bd_PCMH"/>
</dbReference>
<evidence type="ECO:0000256" key="1">
    <source>
        <dbReference type="ARBA" id="ARBA00005466"/>
    </source>
</evidence>
<dbReference type="Pfam" id="PF08031">
    <property type="entry name" value="BBE"/>
    <property type="match status" value="1"/>
</dbReference>
<dbReference type="Gene3D" id="3.30.465.10">
    <property type="match status" value="1"/>
</dbReference>
<organism evidence="6 7">
    <name type="scientific">Paraphoma chrysanthemicola</name>
    <dbReference type="NCBI Taxonomy" id="798071"/>
    <lineage>
        <taxon>Eukaryota</taxon>
        <taxon>Fungi</taxon>
        <taxon>Dikarya</taxon>
        <taxon>Ascomycota</taxon>
        <taxon>Pezizomycotina</taxon>
        <taxon>Dothideomycetes</taxon>
        <taxon>Pleosporomycetidae</taxon>
        <taxon>Pleosporales</taxon>
        <taxon>Pleosporineae</taxon>
        <taxon>Phaeosphaeriaceae</taxon>
        <taxon>Paraphoma</taxon>
    </lineage>
</organism>
<dbReference type="EMBL" id="JAGMVJ010000006">
    <property type="protein sequence ID" value="KAH7089830.1"/>
    <property type="molecule type" value="Genomic_DNA"/>
</dbReference>
<dbReference type="Proteomes" id="UP000813461">
    <property type="component" value="Unassembled WGS sequence"/>
</dbReference>
<dbReference type="InterPro" id="IPR036318">
    <property type="entry name" value="FAD-bd_PCMH-like_sf"/>
</dbReference>
<evidence type="ECO:0000256" key="3">
    <source>
        <dbReference type="ARBA" id="ARBA00022827"/>
    </source>
</evidence>
<proteinExistence type="inferred from homology"/>
<dbReference type="GO" id="GO:0016491">
    <property type="term" value="F:oxidoreductase activity"/>
    <property type="evidence" value="ECO:0007669"/>
    <property type="project" value="UniProtKB-KW"/>
</dbReference>
<evidence type="ECO:0000313" key="6">
    <source>
        <dbReference type="EMBL" id="KAH7089830.1"/>
    </source>
</evidence>
<dbReference type="PANTHER" id="PTHR42973:SF54">
    <property type="entry name" value="FAD-BINDING PCMH-TYPE DOMAIN-CONTAINING PROTEIN"/>
    <property type="match status" value="1"/>
</dbReference>
<dbReference type="InterPro" id="IPR016169">
    <property type="entry name" value="FAD-bd_PCMH_sub2"/>
</dbReference>
<dbReference type="AlphaFoldDB" id="A0A8K0R991"/>
<protein>
    <submittedName>
        <fullName evidence="6">FAD binding domain-containing protein</fullName>
    </submittedName>
</protein>
<keyword evidence="2" id="KW-0285">Flavoprotein</keyword>
<feature type="domain" description="FAD-binding PCMH-type" evidence="5">
    <location>
        <begin position="32"/>
        <end position="205"/>
    </location>
</feature>
<keyword evidence="7" id="KW-1185">Reference proteome</keyword>
<comment type="similarity">
    <text evidence="1">Belongs to the oxygen-dependent FAD-linked oxidoreductase family.</text>
</comment>
<evidence type="ECO:0000313" key="7">
    <source>
        <dbReference type="Proteomes" id="UP000813461"/>
    </source>
</evidence>
<dbReference type="GO" id="GO:0071949">
    <property type="term" value="F:FAD binding"/>
    <property type="evidence" value="ECO:0007669"/>
    <property type="project" value="InterPro"/>
</dbReference>
<dbReference type="InterPro" id="IPR012951">
    <property type="entry name" value="BBE"/>
</dbReference>
<gene>
    <name evidence="6" type="ORF">FB567DRAFT_619172</name>
</gene>
<keyword evidence="4" id="KW-0560">Oxidoreductase</keyword>
<reference evidence="6" key="1">
    <citation type="journal article" date="2021" name="Nat. Commun.">
        <title>Genetic determinants of endophytism in the Arabidopsis root mycobiome.</title>
        <authorList>
            <person name="Mesny F."/>
            <person name="Miyauchi S."/>
            <person name="Thiergart T."/>
            <person name="Pickel B."/>
            <person name="Atanasova L."/>
            <person name="Karlsson M."/>
            <person name="Huettel B."/>
            <person name="Barry K.W."/>
            <person name="Haridas S."/>
            <person name="Chen C."/>
            <person name="Bauer D."/>
            <person name="Andreopoulos W."/>
            <person name="Pangilinan J."/>
            <person name="LaButti K."/>
            <person name="Riley R."/>
            <person name="Lipzen A."/>
            <person name="Clum A."/>
            <person name="Drula E."/>
            <person name="Henrissat B."/>
            <person name="Kohler A."/>
            <person name="Grigoriev I.V."/>
            <person name="Martin F.M."/>
            <person name="Hacquard S."/>
        </authorList>
    </citation>
    <scope>NUCLEOTIDE SEQUENCE</scope>
    <source>
        <strain evidence="6">MPI-SDFR-AT-0120</strain>
    </source>
</reference>
<dbReference type="OrthoDB" id="2151789at2759"/>
<dbReference type="PROSITE" id="PS51387">
    <property type="entry name" value="FAD_PCMH"/>
    <property type="match status" value="1"/>
</dbReference>
<evidence type="ECO:0000256" key="4">
    <source>
        <dbReference type="ARBA" id="ARBA00023002"/>
    </source>
</evidence>
<dbReference type="SUPFAM" id="SSF56176">
    <property type="entry name" value="FAD-binding/transporter-associated domain-like"/>
    <property type="match status" value="1"/>
</dbReference>
<comment type="caution">
    <text evidence="6">The sequence shown here is derived from an EMBL/GenBank/DDBJ whole genome shotgun (WGS) entry which is preliminary data.</text>
</comment>
<dbReference type="Pfam" id="PF01565">
    <property type="entry name" value="FAD_binding_4"/>
    <property type="match status" value="1"/>
</dbReference>
<dbReference type="PANTHER" id="PTHR42973">
    <property type="entry name" value="BINDING OXIDOREDUCTASE, PUTATIVE (AFU_ORTHOLOGUE AFUA_1G17690)-RELATED"/>
    <property type="match status" value="1"/>
</dbReference>
<sequence length="471" mass="51579">MLQASYPHITFYPGQAAYNFETLPELNYTESNYKKPHCVFIPKDARDVSFAVQLLKGNNTKFAVRGGGHMAIPGCNSIDAPGVMLSTTNLNTLALSDDETMVSVGPGNRWADVYAYLQPHDLVAVGGRVGEIGVPGLLLGGGISFYSNQYGFASDNVVNYECVLADESIIEATANNIYSDLFWALKAGGNSFCIVTRFDLTTYKSSQVWVGTAQYSANQSSAFLNGVYNFAKHGALDAKAAITPIISVAPTEGKIRYLLTRFYDSEADSPIVWQNFSTPHMAPVSDSYKLQPLSTFIDTYNGPVTGALRRAVSVVSSIVDREAINIVHTTLIDMAIKRLTVKKDAVAGVAIQPLSAEFIRQGYLKGGNPQGIDLSRAPYLITELNLAWVSKADDAYMYQFVADYTAKVNDLLARAGLGAQYLYLNDADEGQRVFESYGKENLERLKSVREKYDPLRVYSELMPGGWKVLNA</sequence>
<dbReference type="InterPro" id="IPR050416">
    <property type="entry name" value="FAD-linked_Oxidoreductase"/>
</dbReference>
<keyword evidence="3" id="KW-0274">FAD</keyword>
<name>A0A8K0R991_9PLEO</name>